<dbReference type="Proteomes" id="UP000005408">
    <property type="component" value="Unassembled WGS sequence"/>
</dbReference>
<keyword evidence="1" id="KW-0732">Signal</keyword>
<name>A0A8W8MC81_MAGGI</name>
<evidence type="ECO:0000313" key="3">
    <source>
        <dbReference type="Proteomes" id="UP000005408"/>
    </source>
</evidence>
<dbReference type="EnsemblMetazoa" id="G32103.1">
    <property type="protein sequence ID" value="G32103.1:cds"/>
    <property type="gene ID" value="G32103"/>
</dbReference>
<feature type="chain" id="PRO_5036445024" evidence="1">
    <location>
        <begin position="23"/>
        <end position="107"/>
    </location>
</feature>
<reference evidence="2" key="1">
    <citation type="submission" date="2022-08" db="UniProtKB">
        <authorList>
            <consortium name="EnsemblMetazoa"/>
        </authorList>
    </citation>
    <scope>IDENTIFICATION</scope>
    <source>
        <strain evidence="2">05x7-T-G4-1.051#20</strain>
    </source>
</reference>
<dbReference type="OrthoDB" id="6192486at2759"/>
<keyword evidence="3" id="KW-1185">Reference proteome</keyword>
<accession>A0A8W8MC81</accession>
<proteinExistence type="predicted"/>
<evidence type="ECO:0000256" key="1">
    <source>
        <dbReference type="SAM" id="SignalP"/>
    </source>
</evidence>
<evidence type="ECO:0000313" key="2">
    <source>
        <dbReference type="EnsemblMetazoa" id="G32103.1:cds"/>
    </source>
</evidence>
<dbReference type="AlphaFoldDB" id="A0A8W8MC81"/>
<feature type="signal peptide" evidence="1">
    <location>
        <begin position="1"/>
        <end position="22"/>
    </location>
</feature>
<organism evidence="2 3">
    <name type="scientific">Magallana gigas</name>
    <name type="common">Pacific oyster</name>
    <name type="synonym">Crassostrea gigas</name>
    <dbReference type="NCBI Taxonomy" id="29159"/>
    <lineage>
        <taxon>Eukaryota</taxon>
        <taxon>Metazoa</taxon>
        <taxon>Spiralia</taxon>
        <taxon>Lophotrochozoa</taxon>
        <taxon>Mollusca</taxon>
        <taxon>Bivalvia</taxon>
        <taxon>Autobranchia</taxon>
        <taxon>Pteriomorphia</taxon>
        <taxon>Ostreida</taxon>
        <taxon>Ostreoidea</taxon>
        <taxon>Ostreidae</taxon>
        <taxon>Magallana</taxon>
    </lineage>
</organism>
<protein>
    <submittedName>
        <fullName evidence="2">Uncharacterized protein</fullName>
    </submittedName>
</protein>
<sequence>MNPSFGILLCLAIFSVVELGHCRRYERLRPECPILDCAKPPENCRTEVVYDDGCPEACVLVCECPKPSPLSLEYCENTNPRCSVEEDFLMLANGKRCFNGCVIECGF</sequence>